<dbReference type="Pfam" id="PF01627">
    <property type="entry name" value="Hpt"/>
    <property type="match status" value="1"/>
</dbReference>
<proteinExistence type="predicted"/>
<organism evidence="21 22">
    <name type="scientific">Niveispirillum cyanobacteriorum</name>
    <dbReference type="NCBI Taxonomy" id="1612173"/>
    <lineage>
        <taxon>Bacteria</taxon>
        <taxon>Pseudomonadati</taxon>
        <taxon>Pseudomonadota</taxon>
        <taxon>Alphaproteobacteria</taxon>
        <taxon>Rhodospirillales</taxon>
        <taxon>Azospirillaceae</taxon>
        <taxon>Niveispirillum</taxon>
    </lineage>
</organism>
<evidence type="ECO:0000256" key="11">
    <source>
        <dbReference type="ARBA" id="ARBA00022989"/>
    </source>
</evidence>
<dbReference type="EC" id="2.7.13.3" evidence="3"/>
<feature type="transmembrane region" description="Helical" evidence="16">
    <location>
        <begin position="60"/>
        <end position="82"/>
    </location>
</feature>
<dbReference type="FunFam" id="3.30.565.10:FF:000078">
    <property type="entry name" value="Two-component sensor histidine kinase"/>
    <property type="match status" value="1"/>
</dbReference>
<dbReference type="Pfam" id="PF02518">
    <property type="entry name" value="HATPase_c"/>
    <property type="match status" value="1"/>
</dbReference>
<dbReference type="SUPFAM" id="SSF47384">
    <property type="entry name" value="Homodimeric domain of signal transducing histidine kinase"/>
    <property type="match status" value="1"/>
</dbReference>
<dbReference type="PANTHER" id="PTHR45339">
    <property type="entry name" value="HYBRID SIGNAL TRANSDUCTION HISTIDINE KINASE J"/>
    <property type="match status" value="1"/>
</dbReference>
<evidence type="ECO:0000313" key="22">
    <source>
        <dbReference type="Proteomes" id="UP000234752"/>
    </source>
</evidence>
<evidence type="ECO:0000256" key="14">
    <source>
        <dbReference type="PROSITE-ProRule" id="PRU00110"/>
    </source>
</evidence>
<accession>A0A2K9NHB7</accession>
<evidence type="ECO:0000256" key="9">
    <source>
        <dbReference type="ARBA" id="ARBA00022777"/>
    </source>
</evidence>
<feature type="modified residue" description="4-aspartylphosphate" evidence="15">
    <location>
        <position position="617"/>
    </location>
</feature>
<dbReference type="InterPro" id="IPR001789">
    <property type="entry name" value="Sig_transdc_resp-reg_receiver"/>
</dbReference>
<dbReference type="InterPro" id="IPR005467">
    <property type="entry name" value="His_kinase_dom"/>
</dbReference>
<feature type="domain" description="Response regulatory" evidence="18">
    <location>
        <begin position="566"/>
        <end position="685"/>
    </location>
</feature>
<evidence type="ECO:0000256" key="6">
    <source>
        <dbReference type="ARBA" id="ARBA00022679"/>
    </source>
</evidence>
<dbReference type="Pfam" id="PF00672">
    <property type="entry name" value="HAMP"/>
    <property type="match status" value="1"/>
</dbReference>
<keyword evidence="11 16" id="KW-1133">Transmembrane helix</keyword>
<keyword evidence="5 15" id="KW-0597">Phosphoprotein</keyword>
<feature type="domain" description="Histidine kinase" evidence="17">
    <location>
        <begin position="327"/>
        <end position="545"/>
    </location>
</feature>
<dbReference type="SUPFAM" id="SSF55874">
    <property type="entry name" value="ATPase domain of HSP90 chaperone/DNA topoisomerase II/histidine kinase"/>
    <property type="match status" value="1"/>
</dbReference>
<dbReference type="PRINTS" id="PR00344">
    <property type="entry name" value="BCTRLSENSOR"/>
</dbReference>
<evidence type="ECO:0000256" key="3">
    <source>
        <dbReference type="ARBA" id="ARBA00012438"/>
    </source>
</evidence>
<evidence type="ECO:0000256" key="8">
    <source>
        <dbReference type="ARBA" id="ARBA00022741"/>
    </source>
</evidence>
<dbReference type="InterPro" id="IPR011006">
    <property type="entry name" value="CheY-like_superfamily"/>
</dbReference>
<evidence type="ECO:0000256" key="16">
    <source>
        <dbReference type="SAM" id="Phobius"/>
    </source>
</evidence>
<evidence type="ECO:0000259" key="19">
    <source>
        <dbReference type="PROSITE" id="PS50885"/>
    </source>
</evidence>
<sequence>MATGGAAAVKAGRGVGALKQMYSCGQTLPACRVPHQRAYRGTVEFGTGPLGMFRTIRFKLAAAFAVAVLAAVTIGIVAVLVVRSTGDLVIRMYDQPLQAINYARLAQTNFVTLDLMVDRALKSADGLPETFREDLEINDEDFLSSLAVAEERGLNPEIRKYVARIREQNQAWIEAVRKLTDMTATSPDHQAAMQGMEELGAGIISNLEIVTQMAAEDGYRFRLSAEETIKNAADRTTFLIAALFTLVVGITIALIRNIVTPLNRLTRATIQLAGGDMDVVVPHTSRRDEIGSVAGALGVFKGAMEVVREAQEKAEAATRAKSEFLAMMSHEIRTPMNGVLGLTRLLLRSGLNEEQAKLATTVLQSGQSLLRILNDILDFSKLEAGKADIEILDFELVSLISGTTMLMRNRAEEKDLWLREEVDGHLPSYLKGDPNRLRQVMLNLVGNAIKFTESGGVTLRARALAEPARLRVEVVDTGIGISEAARAKLFGSFVQADSSITRRFGGTGLGLAICKKLVEAMGGAIGVDSVMGQGSTFWFEVPLLEGSAVTGDPAGDFDGHAVRPLRVLVADDNAVNRKVLAGALAEHGHMVVFAVDGEQAVAVVRDADPPLDLVLMDVHMPRMDGMSAARAIRALPGPASQVTIVAATASVGTNGIQRCLDAGMNAYVSKPIDPANLFKVIERLFPDGLMQDGPSTEAASMSPMDMEMAEAGGTANSLLTGTEPFALEMLAEMADSMGPDMALDLIDTFLSILPEVEPDLFPADGAPVPHQVGEVAHSLKSAAGSLGMAQVYRTAAAVEAAGHQGDADALLSLLPALRRDLDDGLIWLRAQRETFEAAMAEAGS</sequence>
<dbReference type="PROSITE" id="PS50109">
    <property type="entry name" value="HIS_KIN"/>
    <property type="match status" value="1"/>
</dbReference>
<evidence type="ECO:0000256" key="15">
    <source>
        <dbReference type="PROSITE-ProRule" id="PRU00169"/>
    </source>
</evidence>
<keyword evidence="9" id="KW-0418">Kinase</keyword>
<keyword evidence="13 16" id="KW-0472">Membrane</keyword>
<dbReference type="Pfam" id="PF00512">
    <property type="entry name" value="HisKA"/>
    <property type="match status" value="1"/>
</dbReference>
<dbReference type="Gene3D" id="3.40.50.2300">
    <property type="match status" value="1"/>
</dbReference>
<dbReference type="InterPro" id="IPR003661">
    <property type="entry name" value="HisK_dim/P_dom"/>
</dbReference>
<dbReference type="Proteomes" id="UP000234752">
    <property type="component" value="Chromosome eg_2"/>
</dbReference>
<evidence type="ECO:0000256" key="2">
    <source>
        <dbReference type="ARBA" id="ARBA00004651"/>
    </source>
</evidence>
<keyword evidence="12" id="KW-0902">Two-component regulatory system</keyword>
<dbReference type="PROSITE" id="PS50894">
    <property type="entry name" value="HPT"/>
    <property type="match status" value="1"/>
</dbReference>
<dbReference type="InterPro" id="IPR036641">
    <property type="entry name" value="HPT_dom_sf"/>
</dbReference>
<feature type="modified residue" description="Phosphohistidine" evidence="14">
    <location>
        <position position="777"/>
    </location>
</feature>
<dbReference type="SMART" id="SM00304">
    <property type="entry name" value="HAMP"/>
    <property type="match status" value="1"/>
</dbReference>
<evidence type="ECO:0000259" key="17">
    <source>
        <dbReference type="PROSITE" id="PS50109"/>
    </source>
</evidence>
<dbReference type="PROSITE" id="PS50110">
    <property type="entry name" value="RESPONSE_REGULATORY"/>
    <property type="match status" value="1"/>
</dbReference>
<dbReference type="PROSITE" id="PS50885">
    <property type="entry name" value="HAMP"/>
    <property type="match status" value="1"/>
</dbReference>
<dbReference type="SUPFAM" id="SSF158472">
    <property type="entry name" value="HAMP domain-like"/>
    <property type="match status" value="1"/>
</dbReference>
<dbReference type="Gene3D" id="1.20.120.160">
    <property type="entry name" value="HPT domain"/>
    <property type="match status" value="1"/>
</dbReference>
<dbReference type="InterPro" id="IPR036097">
    <property type="entry name" value="HisK_dim/P_sf"/>
</dbReference>
<keyword evidence="8" id="KW-0547">Nucleotide-binding</keyword>
<dbReference type="Gene3D" id="6.10.340.10">
    <property type="match status" value="1"/>
</dbReference>
<keyword evidence="7 16" id="KW-0812">Transmembrane</keyword>
<comment type="catalytic activity">
    <reaction evidence="1">
        <text>ATP + protein L-histidine = ADP + protein N-phospho-L-histidine.</text>
        <dbReference type="EC" id="2.7.13.3"/>
    </reaction>
</comment>
<feature type="domain" description="HAMP" evidence="19">
    <location>
        <begin position="256"/>
        <end position="309"/>
    </location>
</feature>
<dbReference type="EMBL" id="CP025612">
    <property type="protein sequence ID" value="AUN32477.1"/>
    <property type="molecule type" value="Genomic_DNA"/>
</dbReference>
<keyword evidence="10" id="KW-0067">ATP-binding</keyword>
<dbReference type="InterPro" id="IPR008207">
    <property type="entry name" value="Sig_transdc_His_kin_Hpt_dom"/>
</dbReference>
<evidence type="ECO:0000256" key="5">
    <source>
        <dbReference type="ARBA" id="ARBA00022553"/>
    </source>
</evidence>
<comment type="subcellular location">
    <subcellularLocation>
        <location evidence="2">Cell membrane</location>
        <topology evidence="2">Multi-pass membrane protein</topology>
    </subcellularLocation>
</comment>
<evidence type="ECO:0000259" key="20">
    <source>
        <dbReference type="PROSITE" id="PS50894"/>
    </source>
</evidence>
<dbReference type="CDD" id="cd16922">
    <property type="entry name" value="HATPase_EvgS-ArcB-TorS-like"/>
    <property type="match status" value="1"/>
</dbReference>
<dbReference type="SMART" id="SM00448">
    <property type="entry name" value="REC"/>
    <property type="match status" value="1"/>
</dbReference>
<evidence type="ECO:0000256" key="7">
    <source>
        <dbReference type="ARBA" id="ARBA00022692"/>
    </source>
</evidence>
<dbReference type="KEGG" id="ncb:C0V82_19125"/>
<dbReference type="SUPFAM" id="SSF47226">
    <property type="entry name" value="Histidine-containing phosphotransfer domain, HPT domain"/>
    <property type="match status" value="1"/>
</dbReference>
<keyword evidence="22" id="KW-1185">Reference proteome</keyword>
<name>A0A2K9NHB7_9PROT</name>
<evidence type="ECO:0000256" key="1">
    <source>
        <dbReference type="ARBA" id="ARBA00000085"/>
    </source>
</evidence>
<dbReference type="InterPro" id="IPR004358">
    <property type="entry name" value="Sig_transdc_His_kin-like_C"/>
</dbReference>
<dbReference type="Gene3D" id="3.30.565.10">
    <property type="entry name" value="Histidine kinase-like ATPase, C-terminal domain"/>
    <property type="match status" value="1"/>
</dbReference>
<dbReference type="CDD" id="cd06225">
    <property type="entry name" value="HAMP"/>
    <property type="match status" value="1"/>
</dbReference>
<evidence type="ECO:0000256" key="4">
    <source>
        <dbReference type="ARBA" id="ARBA00022475"/>
    </source>
</evidence>
<feature type="transmembrane region" description="Helical" evidence="16">
    <location>
        <begin position="238"/>
        <end position="259"/>
    </location>
</feature>
<dbReference type="InterPro" id="IPR003660">
    <property type="entry name" value="HAMP_dom"/>
</dbReference>
<evidence type="ECO:0000256" key="12">
    <source>
        <dbReference type="ARBA" id="ARBA00023012"/>
    </source>
</evidence>
<dbReference type="CDD" id="cd00082">
    <property type="entry name" value="HisKA"/>
    <property type="match status" value="1"/>
</dbReference>
<dbReference type="Gene3D" id="1.10.287.130">
    <property type="match status" value="1"/>
</dbReference>
<evidence type="ECO:0000256" key="10">
    <source>
        <dbReference type="ARBA" id="ARBA00022840"/>
    </source>
</evidence>
<dbReference type="SMART" id="SM00387">
    <property type="entry name" value="HATPase_c"/>
    <property type="match status" value="1"/>
</dbReference>
<feature type="domain" description="HPt" evidence="20">
    <location>
        <begin position="734"/>
        <end position="831"/>
    </location>
</feature>
<dbReference type="SMART" id="SM00073">
    <property type="entry name" value="HPT"/>
    <property type="match status" value="1"/>
</dbReference>
<evidence type="ECO:0000256" key="13">
    <source>
        <dbReference type="ARBA" id="ARBA00023136"/>
    </source>
</evidence>
<keyword evidence="4" id="KW-1003">Cell membrane</keyword>
<dbReference type="AlphaFoldDB" id="A0A2K9NHB7"/>
<dbReference type="CDD" id="cd17546">
    <property type="entry name" value="REC_hyHK_CKI1_RcsC-like"/>
    <property type="match status" value="1"/>
</dbReference>
<dbReference type="FunFam" id="1.10.287.130:FF:000002">
    <property type="entry name" value="Two-component osmosensing histidine kinase"/>
    <property type="match status" value="1"/>
</dbReference>
<protein>
    <recommendedName>
        <fullName evidence="3">histidine kinase</fullName>
        <ecNumber evidence="3">2.7.13.3</ecNumber>
    </recommendedName>
</protein>
<dbReference type="InterPro" id="IPR036890">
    <property type="entry name" value="HATPase_C_sf"/>
</dbReference>
<dbReference type="SMART" id="SM00388">
    <property type="entry name" value="HisKA"/>
    <property type="match status" value="1"/>
</dbReference>
<gene>
    <name evidence="21" type="ORF">C0V82_19125</name>
</gene>
<dbReference type="GO" id="GO:0000155">
    <property type="term" value="F:phosphorelay sensor kinase activity"/>
    <property type="evidence" value="ECO:0007669"/>
    <property type="project" value="InterPro"/>
</dbReference>
<keyword evidence="6" id="KW-0808">Transferase</keyword>
<dbReference type="GO" id="GO:0005886">
    <property type="term" value="C:plasma membrane"/>
    <property type="evidence" value="ECO:0007669"/>
    <property type="project" value="UniProtKB-SubCell"/>
</dbReference>
<dbReference type="InterPro" id="IPR003594">
    <property type="entry name" value="HATPase_dom"/>
</dbReference>
<dbReference type="SUPFAM" id="SSF52172">
    <property type="entry name" value="CheY-like"/>
    <property type="match status" value="1"/>
</dbReference>
<dbReference type="PANTHER" id="PTHR45339:SF1">
    <property type="entry name" value="HYBRID SIGNAL TRANSDUCTION HISTIDINE KINASE J"/>
    <property type="match status" value="1"/>
</dbReference>
<dbReference type="GO" id="GO:0005524">
    <property type="term" value="F:ATP binding"/>
    <property type="evidence" value="ECO:0007669"/>
    <property type="project" value="UniProtKB-KW"/>
</dbReference>
<dbReference type="Pfam" id="PF00072">
    <property type="entry name" value="Response_reg"/>
    <property type="match status" value="1"/>
</dbReference>
<evidence type="ECO:0000259" key="18">
    <source>
        <dbReference type="PROSITE" id="PS50110"/>
    </source>
</evidence>
<evidence type="ECO:0000313" key="21">
    <source>
        <dbReference type="EMBL" id="AUN32477.1"/>
    </source>
</evidence>
<reference evidence="21 22" key="1">
    <citation type="submission" date="2017-12" db="EMBL/GenBank/DDBJ databases">
        <title>Genomes of bacteria within cyanobacterial aggregates.</title>
        <authorList>
            <person name="Cai H."/>
        </authorList>
    </citation>
    <scope>NUCLEOTIDE SEQUENCE [LARGE SCALE GENOMIC DNA]</scope>
    <source>
        <strain evidence="21 22">TH16</strain>
    </source>
</reference>